<dbReference type="GeneID" id="95404630"/>
<dbReference type="Gene3D" id="3.30.565.10">
    <property type="entry name" value="Histidine kinase-like ATPase, C-terminal domain"/>
    <property type="match status" value="1"/>
</dbReference>
<evidence type="ECO:0000259" key="9">
    <source>
        <dbReference type="PROSITE" id="PS50109"/>
    </source>
</evidence>
<dbReference type="InterPro" id="IPR036097">
    <property type="entry name" value="HisK_dim/P_sf"/>
</dbReference>
<keyword evidence="12" id="KW-1185">Reference proteome</keyword>
<keyword evidence="8" id="KW-0902">Two-component regulatory system</keyword>
<evidence type="ECO:0000256" key="8">
    <source>
        <dbReference type="ARBA" id="ARBA00023012"/>
    </source>
</evidence>
<reference evidence="11 12" key="1">
    <citation type="submission" date="2021-03" db="EMBL/GenBank/DDBJ databases">
        <title>Genomic Encyclopedia of Type Strains, Phase IV (KMG-IV): sequencing the most valuable type-strain genomes for metagenomic binning, comparative biology and taxonomic classification.</title>
        <authorList>
            <person name="Goeker M."/>
        </authorList>
    </citation>
    <scope>NUCLEOTIDE SEQUENCE [LARGE SCALE GENOMIC DNA]</scope>
    <source>
        <strain evidence="11 12">DSM 15596</strain>
    </source>
</reference>
<feature type="domain" description="PAS" evidence="10">
    <location>
        <begin position="5"/>
        <end position="49"/>
    </location>
</feature>
<keyword evidence="5" id="KW-0547">Nucleotide-binding</keyword>
<dbReference type="RefSeq" id="WP_007130116.1">
    <property type="nucleotide sequence ID" value="NZ_CP139098.1"/>
</dbReference>
<dbReference type="SUPFAM" id="SSF55874">
    <property type="entry name" value="ATPase domain of HSP90 chaperone/DNA topoisomerase II/histidine kinase"/>
    <property type="match status" value="1"/>
</dbReference>
<dbReference type="Pfam" id="PF00512">
    <property type="entry name" value="HisKA"/>
    <property type="match status" value="1"/>
</dbReference>
<sequence>MLPYSVQRQDFAFEHAIIGMAIVSIDGEVLQVNSALCELLGCSKQELMDGALKATNIGGIQEVIRHKTGDFQLKPSQVTALQVGMKYEHPAGRNLDLKLHFSASAEAQSPFRHCLVQFENLTPVYELQEQLTQKEMKLVEKEEGFQQLLEELPLSALITKYGMIQYANQATLRLLHASNVSDVLGISTDVVVDPSSHHKLARRRTRYAEYREIGPVTYLIRCLDGQQKIVSGITLVTTYRGEKAALSIFKDITEQKMEEDRIMQSEKLTTAGQLAAGIAHEIRNPLTSINGFIKLLRSSEQSNKLYFDIIESELKRIELIVNELLVLSKPETSHVSKPFDVLGIVEQIVTLMKVQAALNNIEIIPRFPAEPVYVHGEANQLKQVFINLLKNAMEAMDQGGTITLTIQQSDSDVHIIVQDDGIGMTPEQIRSLGQPFYTTKDSGTGLGYMITKNIIHNHGGSIHVESSPEQGTSFTIQLPAL</sequence>
<evidence type="ECO:0000256" key="5">
    <source>
        <dbReference type="ARBA" id="ARBA00022741"/>
    </source>
</evidence>
<dbReference type="InterPro" id="IPR003661">
    <property type="entry name" value="HisK_dim/P_dom"/>
</dbReference>
<dbReference type="InterPro" id="IPR004358">
    <property type="entry name" value="Sig_transdc_His_kin-like_C"/>
</dbReference>
<dbReference type="InterPro" id="IPR003594">
    <property type="entry name" value="HATPase_dom"/>
</dbReference>
<dbReference type="InterPro" id="IPR036890">
    <property type="entry name" value="HATPase_C_sf"/>
</dbReference>
<dbReference type="SMART" id="SM00387">
    <property type="entry name" value="HATPase_c"/>
    <property type="match status" value="1"/>
</dbReference>
<dbReference type="PRINTS" id="PR00344">
    <property type="entry name" value="BCTRLSENSOR"/>
</dbReference>
<protein>
    <recommendedName>
        <fullName evidence="2">histidine kinase</fullName>
        <ecNumber evidence="2">2.7.13.3</ecNumber>
    </recommendedName>
</protein>
<dbReference type="CDD" id="cd00082">
    <property type="entry name" value="HisKA"/>
    <property type="match status" value="1"/>
</dbReference>
<evidence type="ECO:0000256" key="6">
    <source>
        <dbReference type="ARBA" id="ARBA00022777"/>
    </source>
</evidence>
<comment type="catalytic activity">
    <reaction evidence="1">
        <text>ATP + protein L-histidine = ADP + protein N-phospho-L-histidine.</text>
        <dbReference type="EC" id="2.7.13.3"/>
    </reaction>
</comment>
<dbReference type="InterPro" id="IPR000014">
    <property type="entry name" value="PAS"/>
</dbReference>
<keyword evidence="3" id="KW-0597">Phosphoprotein</keyword>
<gene>
    <name evidence="11" type="ORF">J2Z18_002648</name>
</gene>
<dbReference type="PROSITE" id="PS50112">
    <property type="entry name" value="PAS"/>
    <property type="match status" value="1"/>
</dbReference>
<evidence type="ECO:0000256" key="3">
    <source>
        <dbReference type="ARBA" id="ARBA00022553"/>
    </source>
</evidence>
<dbReference type="Pfam" id="PF13426">
    <property type="entry name" value="PAS_9"/>
    <property type="match status" value="1"/>
</dbReference>
<dbReference type="GO" id="GO:0004673">
    <property type="term" value="F:protein histidine kinase activity"/>
    <property type="evidence" value="ECO:0007669"/>
    <property type="project" value="UniProtKB-EC"/>
</dbReference>
<keyword evidence="7" id="KW-0067">ATP-binding</keyword>
<dbReference type="InterPro" id="IPR035965">
    <property type="entry name" value="PAS-like_dom_sf"/>
</dbReference>
<evidence type="ECO:0000256" key="1">
    <source>
        <dbReference type="ARBA" id="ARBA00000085"/>
    </source>
</evidence>
<keyword evidence="6 11" id="KW-0418">Kinase</keyword>
<dbReference type="PROSITE" id="PS50109">
    <property type="entry name" value="HIS_KIN"/>
    <property type="match status" value="1"/>
</dbReference>
<dbReference type="SMART" id="SM00388">
    <property type="entry name" value="HisKA"/>
    <property type="match status" value="1"/>
</dbReference>
<evidence type="ECO:0000313" key="12">
    <source>
        <dbReference type="Proteomes" id="UP000706926"/>
    </source>
</evidence>
<accession>A0ABS4FBB0</accession>
<evidence type="ECO:0000259" key="10">
    <source>
        <dbReference type="PROSITE" id="PS50112"/>
    </source>
</evidence>
<evidence type="ECO:0000256" key="7">
    <source>
        <dbReference type="ARBA" id="ARBA00022840"/>
    </source>
</evidence>
<dbReference type="EC" id="2.7.13.3" evidence="2"/>
<comment type="caution">
    <text evidence="11">The sequence shown here is derived from an EMBL/GenBank/DDBJ whole genome shotgun (WGS) entry which is preliminary data.</text>
</comment>
<proteinExistence type="predicted"/>
<dbReference type="Gene3D" id="1.10.287.130">
    <property type="match status" value="1"/>
</dbReference>
<dbReference type="CDD" id="cd00130">
    <property type="entry name" value="PAS"/>
    <property type="match status" value="1"/>
</dbReference>
<feature type="domain" description="Histidine kinase" evidence="9">
    <location>
        <begin position="277"/>
        <end position="481"/>
    </location>
</feature>
<name>A0ABS4FBB0_9BACL</name>
<dbReference type="NCBIfam" id="TIGR00229">
    <property type="entry name" value="sensory_box"/>
    <property type="match status" value="1"/>
</dbReference>
<dbReference type="SUPFAM" id="SSF47384">
    <property type="entry name" value="Homodimeric domain of signal transducing histidine kinase"/>
    <property type="match status" value="1"/>
</dbReference>
<organism evidence="11 12">
    <name type="scientific">Paenibacillus lactis</name>
    <dbReference type="NCBI Taxonomy" id="228574"/>
    <lineage>
        <taxon>Bacteria</taxon>
        <taxon>Bacillati</taxon>
        <taxon>Bacillota</taxon>
        <taxon>Bacilli</taxon>
        <taxon>Bacillales</taxon>
        <taxon>Paenibacillaceae</taxon>
        <taxon>Paenibacillus</taxon>
    </lineage>
</organism>
<evidence type="ECO:0000256" key="4">
    <source>
        <dbReference type="ARBA" id="ARBA00022679"/>
    </source>
</evidence>
<dbReference type="PANTHER" id="PTHR43065">
    <property type="entry name" value="SENSOR HISTIDINE KINASE"/>
    <property type="match status" value="1"/>
</dbReference>
<keyword evidence="4 11" id="KW-0808">Transferase</keyword>
<dbReference type="Pfam" id="PF02518">
    <property type="entry name" value="HATPase_c"/>
    <property type="match status" value="1"/>
</dbReference>
<dbReference type="PANTHER" id="PTHR43065:SF34">
    <property type="entry name" value="SPORULATION KINASE A"/>
    <property type="match status" value="1"/>
</dbReference>
<dbReference type="EMBL" id="JAGGKI010000006">
    <property type="protein sequence ID" value="MBP1893545.1"/>
    <property type="molecule type" value="Genomic_DNA"/>
</dbReference>
<evidence type="ECO:0000313" key="11">
    <source>
        <dbReference type="EMBL" id="MBP1893545.1"/>
    </source>
</evidence>
<dbReference type="InterPro" id="IPR005467">
    <property type="entry name" value="His_kinase_dom"/>
</dbReference>
<evidence type="ECO:0000256" key="2">
    <source>
        <dbReference type="ARBA" id="ARBA00012438"/>
    </source>
</evidence>
<dbReference type="Gene3D" id="3.30.450.20">
    <property type="entry name" value="PAS domain"/>
    <property type="match status" value="2"/>
</dbReference>
<dbReference type="Pfam" id="PF13188">
    <property type="entry name" value="PAS_8"/>
    <property type="match status" value="1"/>
</dbReference>
<dbReference type="Proteomes" id="UP000706926">
    <property type="component" value="Unassembled WGS sequence"/>
</dbReference>
<dbReference type="SMART" id="SM00091">
    <property type="entry name" value="PAS"/>
    <property type="match status" value="2"/>
</dbReference>
<dbReference type="SUPFAM" id="SSF55785">
    <property type="entry name" value="PYP-like sensor domain (PAS domain)"/>
    <property type="match status" value="2"/>
</dbReference>
<dbReference type="CDD" id="cd00075">
    <property type="entry name" value="HATPase"/>
    <property type="match status" value="1"/>
</dbReference>